<protein>
    <submittedName>
        <fullName evidence="2 3">Uridine kinase</fullName>
    </submittedName>
</protein>
<evidence type="ECO:0000313" key="4">
    <source>
        <dbReference type="Proteomes" id="UP000004671"/>
    </source>
</evidence>
<gene>
    <name evidence="2" type="ORF">Cabys_1846</name>
    <name evidence="3" type="ORF">Calab_2976</name>
</gene>
<dbReference type="InterPro" id="IPR006083">
    <property type="entry name" value="PRK/URK"/>
</dbReference>
<feature type="domain" description="Phosphoribulokinase/uridine kinase" evidence="1">
    <location>
        <begin position="32"/>
        <end position="146"/>
    </location>
</feature>
<dbReference type="HOGENOM" id="CLU_112796_0_0_0"/>
<dbReference type="RefSeq" id="WP_006929940.1">
    <property type="nucleotide sequence ID" value="NZ_CM001402.1"/>
</dbReference>
<reference evidence="2 5" key="2">
    <citation type="submission" date="2016-11" db="EMBL/GenBank/DDBJ databases">
        <title>Genomic analysis of Caldithrix abyssi and proposal of a novel bacterial phylum Caldithrichaeota.</title>
        <authorList>
            <person name="Kublanov I."/>
            <person name="Sigalova O."/>
            <person name="Gavrilov S."/>
            <person name="Lebedinsky A."/>
            <person name="Ivanova N."/>
            <person name="Daum C."/>
            <person name="Reddy T."/>
            <person name="Klenk H.P."/>
            <person name="Goker M."/>
            <person name="Reva O."/>
            <person name="Miroshnichenko M."/>
            <person name="Kyprides N."/>
            <person name="Woyke T."/>
            <person name="Gelfand M."/>
        </authorList>
    </citation>
    <scope>NUCLEOTIDE SEQUENCE [LARGE SCALE GENOMIC DNA]</scope>
    <source>
        <strain evidence="2 5">LF13</strain>
    </source>
</reference>
<keyword evidence="4" id="KW-1185">Reference proteome</keyword>
<evidence type="ECO:0000259" key="1">
    <source>
        <dbReference type="Pfam" id="PF00485"/>
    </source>
</evidence>
<dbReference type="STRING" id="880073.Cabys_1846"/>
<dbReference type="OrthoDB" id="1420794at2"/>
<dbReference type="eggNOG" id="COG0572">
    <property type="taxonomic scope" value="Bacteria"/>
</dbReference>
<sequence length="212" mass="24447">MLEDVLLLKDMHYKAAEQILQRLLPLNSNRTVIGISGESGAGKSELAHVLGRKIRQHGKLAKILHIDNYYKIPPQEKTAWRKKHGVDKIGLNEINWELINKNIREFKEGKKAKMPCVDLLTDLTDELITDFKPIDYLIVEGLYSLKADVDLRIFITLTYHDTKKAQLLRGKEPQDEFRLQVLEQEHKVVQSLRPLADLIVTNDYTVIEAKQE</sequence>
<keyword evidence="3" id="KW-0808">Transferase</keyword>
<dbReference type="Gene3D" id="3.40.50.300">
    <property type="entry name" value="P-loop containing nucleotide triphosphate hydrolases"/>
    <property type="match status" value="1"/>
</dbReference>
<dbReference type="PANTHER" id="PTHR10285">
    <property type="entry name" value="URIDINE KINASE"/>
    <property type="match status" value="1"/>
</dbReference>
<organism evidence="3 4">
    <name type="scientific">Caldithrix abyssi DSM 13497</name>
    <dbReference type="NCBI Taxonomy" id="880073"/>
    <lineage>
        <taxon>Bacteria</taxon>
        <taxon>Pseudomonadati</taxon>
        <taxon>Calditrichota</taxon>
        <taxon>Calditrichia</taxon>
        <taxon>Calditrichales</taxon>
        <taxon>Calditrichaceae</taxon>
        <taxon>Caldithrix</taxon>
    </lineage>
</organism>
<dbReference type="Pfam" id="PF00485">
    <property type="entry name" value="PRK"/>
    <property type="match status" value="1"/>
</dbReference>
<dbReference type="KEGG" id="caby:Cabys_1846"/>
<evidence type="ECO:0000313" key="2">
    <source>
        <dbReference type="EMBL" id="APF18595.1"/>
    </source>
</evidence>
<dbReference type="GO" id="GO:0005524">
    <property type="term" value="F:ATP binding"/>
    <property type="evidence" value="ECO:0007669"/>
    <property type="project" value="InterPro"/>
</dbReference>
<dbReference type="EMBL" id="CM001402">
    <property type="protein sequence ID" value="EHO42583.1"/>
    <property type="molecule type" value="Genomic_DNA"/>
</dbReference>
<dbReference type="PaxDb" id="880073-Calab_2976"/>
<dbReference type="InterPro" id="IPR027417">
    <property type="entry name" value="P-loop_NTPase"/>
</dbReference>
<dbReference type="GO" id="GO:0016301">
    <property type="term" value="F:kinase activity"/>
    <property type="evidence" value="ECO:0007669"/>
    <property type="project" value="UniProtKB-KW"/>
</dbReference>
<dbReference type="AlphaFoldDB" id="H1XSN5"/>
<dbReference type="InParanoid" id="H1XSN5"/>
<reference evidence="3 4" key="1">
    <citation type="submission" date="2011-09" db="EMBL/GenBank/DDBJ databases">
        <title>The permanent draft genome of Caldithrix abyssi DSM 13497.</title>
        <authorList>
            <consortium name="US DOE Joint Genome Institute (JGI-PGF)"/>
            <person name="Lucas S."/>
            <person name="Han J."/>
            <person name="Lapidus A."/>
            <person name="Bruce D."/>
            <person name="Goodwin L."/>
            <person name="Pitluck S."/>
            <person name="Peters L."/>
            <person name="Kyrpides N."/>
            <person name="Mavromatis K."/>
            <person name="Ivanova N."/>
            <person name="Mikhailova N."/>
            <person name="Chertkov O."/>
            <person name="Detter J.C."/>
            <person name="Tapia R."/>
            <person name="Han C."/>
            <person name="Land M."/>
            <person name="Hauser L."/>
            <person name="Markowitz V."/>
            <person name="Cheng J.-F."/>
            <person name="Hugenholtz P."/>
            <person name="Woyke T."/>
            <person name="Wu D."/>
            <person name="Spring S."/>
            <person name="Brambilla E."/>
            <person name="Klenk H.-P."/>
            <person name="Eisen J.A."/>
        </authorList>
    </citation>
    <scope>NUCLEOTIDE SEQUENCE [LARGE SCALE GENOMIC DNA]</scope>
    <source>
        <strain evidence="3 4">DSM 13497</strain>
    </source>
</reference>
<evidence type="ECO:0000313" key="3">
    <source>
        <dbReference type="EMBL" id="EHO42583.1"/>
    </source>
</evidence>
<dbReference type="PRINTS" id="PR00988">
    <property type="entry name" value="URIDINKINASE"/>
</dbReference>
<name>H1XSN5_CALAY</name>
<dbReference type="Proteomes" id="UP000183868">
    <property type="component" value="Chromosome"/>
</dbReference>
<accession>H1XSN5</accession>
<keyword evidence="3" id="KW-0418">Kinase</keyword>
<dbReference type="EMBL" id="CP018099">
    <property type="protein sequence ID" value="APF18595.1"/>
    <property type="molecule type" value="Genomic_DNA"/>
</dbReference>
<evidence type="ECO:0000313" key="5">
    <source>
        <dbReference type="Proteomes" id="UP000183868"/>
    </source>
</evidence>
<dbReference type="Proteomes" id="UP000004671">
    <property type="component" value="Chromosome"/>
</dbReference>
<proteinExistence type="predicted"/>
<dbReference type="SUPFAM" id="SSF52540">
    <property type="entry name" value="P-loop containing nucleoside triphosphate hydrolases"/>
    <property type="match status" value="1"/>
</dbReference>